<feature type="compositionally biased region" description="Gly residues" evidence="10">
    <location>
        <begin position="472"/>
        <end position="481"/>
    </location>
</feature>
<dbReference type="SUPFAM" id="SSF55681">
    <property type="entry name" value="Class II aaRS and biotin synthetases"/>
    <property type="match status" value="1"/>
</dbReference>
<evidence type="ECO:0000256" key="7">
    <source>
        <dbReference type="ARBA" id="ARBA00023146"/>
    </source>
</evidence>
<dbReference type="InterPro" id="IPR002314">
    <property type="entry name" value="aa-tRNA-synt_IIb"/>
</dbReference>
<dbReference type="Gene3D" id="3.40.30.10">
    <property type="entry name" value="Glutaredoxin"/>
    <property type="match status" value="1"/>
</dbReference>
<evidence type="ECO:0000256" key="6">
    <source>
        <dbReference type="ARBA" id="ARBA00022917"/>
    </source>
</evidence>
<dbReference type="GO" id="GO:0005524">
    <property type="term" value="F:ATP binding"/>
    <property type="evidence" value="ECO:0007669"/>
    <property type="project" value="UniProtKB-KW"/>
</dbReference>
<evidence type="ECO:0000256" key="8">
    <source>
        <dbReference type="ARBA" id="ARBA00031113"/>
    </source>
</evidence>
<dbReference type="NCBIfam" id="TIGR00414">
    <property type="entry name" value="serS"/>
    <property type="match status" value="1"/>
</dbReference>
<evidence type="ECO:0000259" key="11">
    <source>
        <dbReference type="PROSITE" id="PS50862"/>
    </source>
</evidence>
<dbReference type="Pfam" id="PF02403">
    <property type="entry name" value="Seryl_tRNA_N"/>
    <property type="match status" value="1"/>
</dbReference>
<reference evidence="12" key="1">
    <citation type="submission" date="2021-01" db="EMBL/GenBank/DDBJ databases">
        <authorList>
            <person name="Corre E."/>
            <person name="Pelletier E."/>
            <person name="Niang G."/>
            <person name="Scheremetjew M."/>
            <person name="Finn R."/>
            <person name="Kale V."/>
            <person name="Holt S."/>
            <person name="Cochrane G."/>
            <person name="Meng A."/>
            <person name="Brown T."/>
            <person name="Cohen L."/>
        </authorList>
    </citation>
    <scope>NUCLEOTIDE SEQUENCE</scope>
    <source>
        <strain evidence="12">CCMP1413</strain>
    </source>
</reference>
<dbReference type="InterPro" id="IPR015866">
    <property type="entry name" value="Ser-tRNA-synth_1_N"/>
</dbReference>
<dbReference type="InterPro" id="IPR033729">
    <property type="entry name" value="SerRS_core"/>
</dbReference>
<name>A0A7R9T7P4_9VIRI</name>
<dbReference type="InterPro" id="IPR006195">
    <property type="entry name" value="aa-tRNA-synth_II"/>
</dbReference>
<feature type="compositionally biased region" description="Basic and acidic residues" evidence="10">
    <location>
        <begin position="459"/>
        <end position="470"/>
    </location>
</feature>
<proteinExistence type="inferred from homology"/>
<evidence type="ECO:0000256" key="3">
    <source>
        <dbReference type="ARBA" id="ARBA00022598"/>
    </source>
</evidence>
<dbReference type="EC" id="6.1.1.11" evidence="2"/>
<dbReference type="CDD" id="cd00770">
    <property type="entry name" value="SerRS_core"/>
    <property type="match status" value="1"/>
</dbReference>
<protein>
    <recommendedName>
        <fullName evidence="2">serine--tRNA ligase</fullName>
        <ecNumber evidence="2">6.1.1.11</ecNumber>
    </recommendedName>
    <alternativeName>
        <fullName evidence="8">Seryl-tRNA synthetase</fullName>
    </alternativeName>
</protein>
<dbReference type="Pfam" id="PF00587">
    <property type="entry name" value="tRNA-synt_2b"/>
    <property type="match status" value="1"/>
</dbReference>
<dbReference type="PROSITE" id="PS50862">
    <property type="entry name" value="AA_TRNA_LIGASE_II"/>
    <property type="match status" value="1"/>
</dbReference>
<accession>A0A7R9T7P4</accession>
<dbReference type="Gene3D" id="1.10.287.40">
    <property type="entry name" value="Serine-tRNA synthetase, tRNA binding domain"/>
    <property type="match status" value="1"/>
</dbReference>
<evidence type="ECO:0000256" key="1">
    <source>
        <dbReference type="ARBA" id="ARBA00010728"/>
    </source>
</evidence>
<dbReference type="PANTHER" id="PTHR11778">
    <property type="entry name" value="SERYL-TRNA SYNTHETASE"/>
    <property type="match status" value="1"/>
</dbReference>
<dbReference type="AlphaFoldDB" id="A0A7R9T7P4"/>
<keyword evidence="9" id="KW-0175">Coiled coil</keyword>
<evidence type="ECO:0000256" key="4">
    <source>
        <dbReference type="ARBA" id="ARBA00022741"/>
    </source>
</evidence>
<keyword evidence="7" id="KW-0030">Aminoacyl-tRNA synthetase</keyword>
<feature type="region of interest" description="Disordered" evidence="10">
    <location>
        <begin position="436"/>
        <end position="538"/>
    </location>
</feature>
<evidence type="ECO:0000256" key="9">
    <source>
        <dbReference type="SAM" id="Coils"/>
    </source>
</evidence>
<keyword evidence="5" id="KW-0067">ATP-binding</keyword>
<feature type="domain" description="Aminoacyl-transfer RNA synthetases class-II family profile" evidence="11">
    <location>
        <begin position="142"/>
        <end position="417"/>
    </location>
</feature>
<dbReference type="Gene3D" id="1.20.1050.10">
    <property type="match status" value="1"/>
</dbReference>
<dbReference type="EMBL" id="HBDZ01000153">
    <property type="protein sequence ID" value="CAD8227600.1"/>
    <property type="molecule type" value="Transcribed_RNA"/>
</dbReference>
<dbReference type="InterPro" id="IPR042103">
    <property type="entry name" value="SerRS_1_N_sf"/>
</dbReference>
<feature type="compositionally biased region" description="Gly residues" evidence="10">
    <location>
        <begin position="447"/>
        <end position="458"/>
    </location>
</feature>
<dbReference type="PRINTS" id="PR00981">
    <property type="entry name" value="TRNASYNTHSER"/>
</dbReference>
<dbReference type="SUPFAM" id="SSF46589">
    <property type="entry name" value="tRNA-binding arm"/>
    <property type="match status" value="1"/>
</dbReference>
<dbReference type="InterPro" id="IPR010978">
    <property type="entry name" value="tRNA-bd_arm"/>
</dbReference>
<evidence type="ECO:0000256" key="5">
    <source>
        <dbReference type="ARBA" id="ARBA00022840"/>
    </source>
</evidence>
<gene>
    <name evidence="12" type="ORF">PCOL08062_LOCUS131</name>
</gene>
<comment type="similarity">
    <text evidence="1">Belongs to the class-II aminoacyl-tRNA synthetase family. Type-1 seryl-tRNA synthetase subfamily.</text>
</comment>
<dbReference type="InterPro" id="IPR036282">
    <property type="entry name" value="Glutathione-S-Trfase_C_sf"/>
</dbReference>
<dbReference type="FunFam" id="3.30.930.10:FF:000026">
    <property type="entry name" value="Seryl-tRNA synthetase, cytoplasmic"/>
    <property type="match status" value="1"/>
</dbReference>
<sequence length="708" mass="75353">MLDINLFREDRGGNPDLVRESQLRRYADAGLVDRVCEADAAWREARHALDMLNGDFNAANKRVAAKKKAKENADEEITAVKAIAAKIAAAKAAEAEAAEAAQKSVAPIGNLVHHSVPVHDDEDNNVVERTWGVASSEGKPHNHVDLMYMAGLTDLEKGQQVAGNRGYFLKGCGVLLNQALINYATGFLARRQYTPLQTPFFMKKDMMAKCAQLSEFDEALYHCTGDGDEKYMIATSEQPICCMHAGDWIDPKSLPIRYAGLSTCFRKEAGSHGRDTAGIFRVHQFEKVEQFVITSPDGDDSWRAHEEMIGISEEFYQSLGLPYQVINIVSGALNDAAAKKYDLEAWFPASKTFRELVSASNCTDYQSRRLEVRYGFKKAGETKKQYVHMLNSTLTATERTLCCIVENYQTDKGIVVPEVLRPFMMGVEFIPFVRDAPEQPAPKKSKGGGGKGGKGGDGGAKKGGDSKTGEKGASGGAAGGKGKGKGGDAQPKGGKGSDAGKGKQQQAAGGGKKDKKKAAPQEPPVELVVPSKSGATAPFSKSDARALRMFCTEAQVNHNVVEADSAAGAAAGVGAAAVPLLVDLDGTLITQPVSIMRHLAAKKGNPMFPNGADAAAIRVEQLLEWQATTLRPSLTGAAGSGAAPGCLASLEGWLKESAGKYITGKGFTAADIAIAMDLADASVEGYAKVGSWLETMRARPSYAVAVEA</sequence>
<keyword evidence="6" id="KW-0648">Protein biosynthesis</keyword>
<evidence type="ECO:0000256" key="10">
    <source>
        <dbReference type="SAM" id="MobiDB-lite"/>
    </source>
</evidence>
<evidence type="ECO:0000313" key="12">
    <source>
        <dbReference type="EMBL" id="CAD8227600.1"/>
    </source>
</evidence>
<organism evidence="12">
    <name type="scientific">Prasinoderma coloniale</name>
    <dbReference type="NCBI Taxonomy" id="156133"/>
    <lineage>
        <taxon>Eukaryota</taxon>
        <taxon>Viridiplantae</taxon>
        <taxon>Prasinodermophyta</taxon>
        <taxon>Prasinodermophyceae</taxon>
        <taxon>Prasinodermales</taxon>
        <taxon>Prasinodermaceae</taxon>
        <taxon>Prasinoderma</taxon>
    </lineage>
</organism>
<evidence type="ECO:0000256" key="2">
    <source>
        <dbReference type="ARBA" id="ARBA00012840"/>
    </source>
</evidence>
<dbReference type="GO" id="GO:0006434">
    <property type="term" value="P:seryl-tRNA aminoacylation"/>
    <property type="evidence" value="ECO:0007669"/>
    <property type="project" value="InterPro"/>
</dbReference>
<dbReference type="SUPFAM" id="SSF47616">
    <property type="entry name" value="GST C-terminal domain-like"/>
    <property type="match status" value="1"/>
</dbReference>
<dbReference type="GO" id="GO:0004828">
    <property type="term" value="F:serine-tRNA ligase activity"/>
    <property type="evidence" value="ECO:0007669"/>
    <property type="project" value="UniProtKB-EC"/>
</dbReference>
<keyword evidence="3" id="KW-0436">Ligase</keyword>
<feature type="coiled-coil region" evidence="9">
    <location>
        <begin position="56"/>
        <end position="103"/>
    </location>
</feature>
<dbReference type="InterPro" id="IPR002317">
    <property type="entry name" value="Ser-tRNA-ligase_type_1"/>
</dbReference>
<dbReference type="Gene3D" id="3.30.930.10">
    <property type="entry name" value="Bira Bifunctional Protein, Domain 2"/>
    <property type="match status" value="1"/>
</dbReference>
<dbReference type="InterPro" id="IPR045864">
    <property type="entry name" value="aa-tRNA-synth_II/BPL/LPL"/>
</dbReference>
<keyword evidence="4" id="KW-0547">Nucleotide-binding</keyword>